<proteinExistence type="predicted"/>
<comment type="caution">
    <text evidence="2">The sequence shown here is derived from an EMBL/GenBank/DDBJ whole genome shotgun (WGS) entry which is preliminary data.</text>
</comment>
<evidence type="ECO:0000313" key="3">
    <source>
        <dbReference type="Proteomes" id="UP000525298"/>
    </source>
</evidence>
<accession>A0A7W0C7V6</accession>
<sequence length="278" mass="30608">MNKITTAFFPFTFISERWADWTCARFGPPVVYQPAEGAAPAFMEDLDRQERIILRRPVHGDDRHLTDLARQYQNWGQVHQKHAAALKSCAEAGFYNQEFAREISTEIVKGGKEEHTAPDPVLIARLFLLMAQEFDRQAAELENDLAATDHTAQQMFARIRGQGGASGPDSGFSDNRIGSGAAAGPEDPGGYMPEARIRAWLRLAERDPECPQIWITSSPAVVSAVDEHFETLSIAERLPENVQAAFPDPAAGGLLPEMSFYKMRDSGRIIGLLPAAGA</sequence>
<name>A0A7W0C7V6_9BACT</name>
<evidence type="ECO:0000313" key="2">
    <source>
        <dbReference type="EMBL" id="MBA2880747.1"/>
    </source>
</evidence>
<keyword evidence="3" id="KW-1185">Reference proteome</keyword>
<gene>
    <name evidence="2" type="ORF">HNR65_001065</name>
</gene>
<organism evidence="2 3">
    <name type="scientific">Desulfosalsimonas propionicica</name>
    <dbReference type="NCBI Taxonomy" id="332175"/>
    <lineage>
        <taxon>Bacteria</taxon>
        <taxon>Pseudomonadati</taxon>
        <taxon>Thermodesulfobacteriota</taxon>
        <taxon>Desulfobacteria</taxon>
        <taxon>Desulfobacterales</taxon>
        <taxon>Desulfosalsimonadaceae</taxon>
        <taxon>Desulfosalsimonas</taxon>
    </lineage>
</organism>
<dbReference type="RefSeq" id="WP_181550406.1">
    <property type="nucleotide sequence ID" value="NZ_JACDUS010000002.1"/>
</dbReference>
<dbReference type="Proteomes" id="UP000525298">
    <property type="component" value="Unassembled WGS sequence"/>
</dbReference>
<dbReference type="AlphaFoldDB" id="A0A7W0C7V6"/>
<evidence type="ECO:0000256" key="1">
    <source>
        <dbReference type="SAM" id="MobiDB-lite"/>
    </source>
</evidence>
<protein>
    <submittedName>
        <fullName evidence="2">Uncharacterized protein</fullName>
    </submittedName>
</protein>
<dbReference type="EMBL" id="JACDUS010000002">
    <property type="protein sequence ID" value="MBA2880747.1"/>
    <property type="molecule type" value="Genomic_DNA"/>
</dbReference>
<feature type="region of interest" description="Disordered" evidence="1">
    <location>
        <begin position="161"/>
        <end position="190"/>
    </location>
</feature>
<reference evidence="2 3" key="1">
    <citation type="submission" date="2020-07" db="EMBL/GenBank/DDBJ databases">
        <title>Genomic Encyclopedia of Type Strains, Phase IV (KMG-IV): sequencing the most valuable type-strain genomes for metagenomic binning, comparative biology and taxonomic classification.</title>
        <authorList>
            <person name="Goeker M."/>
        </authorList>
    </citation>
    <scope>NUCLEOTIDE SEQUENCE [LARGE SCALE GENOMIC DNA]</scope>
    <source>
        <strain evidence="2 3">DSM 17721</strain>
    </source>
</reference>